<evidence type="ECO:0000313" key="1">
    <source>
        <dbReference type="EMBL" id="UPV76664.1"/>
    </source>
</evidence>
<organism evidence="1 2">
    <name type="scientific">Halorussus limi</name>
    <dbReference type="NCBI Taxonomy" id="2938695"/>
    <lineage>
        <taxon>Archaea</taxon>
        <taxon>Methanobacteriati</taxon>
        <taxon>Methanobacteriota</taxon>
        <taxon>Stenosarchaea group</taxon>
        <taxon>Halobacteria</taxon>
        <taxon>Halobacteriales</taxon>
        <taxon>Haladaptataceae</taxon>
        <taxon>Halorussus</taxon>
    </lineage>
</organism>
<dbReference type="AlphaFoldDB" id="A0A8U0I1T3"/>
<geneLocation type="plasmid" evidence="1 2">
    <name>unnamed1</name>
</geneLocation>
<accession>A0A8U0I1T3</accession>
<gene>
    <name evidence="1" type="ORF">M0R89_19220</name>
</gene>
<sequence length="281" mass="32586">MDRREYNTDGTNIFAEDWDNLVILDACRDDQFRMSNTLSGEVETKISRGSNTSEFLKANCNGQDLEDTVYVTASPIYYYHQDAIDASFHEVINVWNEAGWHEDVKTVLPETTTEYALDAYEEYPNKRLLVHYIQPHYPFIESDTEFDKKQLHDGAEKDKSFWHELNNGQLDISRRRLWDLFEENLERALPHVEELVEELDGRTVVTSDHGNMFGERSSPIPVPFFGHPPKLYTDQLVRVPWLVRESGDRRNIVAGESRADTDSIDDETVSERLADLGYVEM</sequence>
<reference evidence="1 2" key="1">
    <citation type="submission" date="2022-04" db="EMBL/GenBank/DDBJ databases">
        <title>Diverse halophilic archaea isolated from saline environments.</title>
        <authorList>
            <person name="Cui H.-L."/>
        </authorList>
    </citation>
    <scope>NUCLEOTIDE SEQUENCE [LARGE SCALE GENOMIC DNA]</scope>
    <source>
        <strain evidence="1 2">XZYJT49</strain>
        <plasmid evidence="1 2">unnamed1</plasmid>
    </source>
</reference>
<dbReference type="KEGG" id="halx:M0R89_19220"/>
<dbReference type="EMBL" id="CP096660">
    <property type="protein sequence ID" value="UPV76664.1"/>
    <property type="molecule type" value="Genomic_DNA"/>
</dbReference>
<dbReference type="SUPFAM" id="SSF53649">
    <property type="entry name" value="Alkaline phosphatase-like"/>
    <property type="match status" value="1"/>
</dbReference>
<dbReference type="Proteomes" id="UP000830729">
    <property type="component" value="Plasmid unnamed1"/>
</dbReference>
<dbReference type="GeneID" id="72187377"/>
<dbReference type="InterPro" id="IPR017850">
    <property type="entry name" value="Alkaline_phosphatase_core_sf"/>
</dbReference>
<name>A0A8U0I1T3_9EURY</name>
<proteinExistence type="predicted"/>
<dbReference type="RefSeq" id="WP_248652697.1">
    <property type="nucleotide sequence ID" value="NZ_CP096660.1"/>
</dbReference>
<evidence type="ECO:0000313" key="2">
    <source>
        <dbReference type="Proteomes" id="UP000830729"/>
    </source>
</evidence>
<keyword evidence="1" id="KW-0614">Plasmid</keyword>
<keyword evidence="2" id="KW-1185">Reference proteome</keyword>
<dbReference type="Gene3D" id="3.40.720.10">
    <property type="entry name" value="Alkaline Phosphatase, subunit A"/>
    <property type="match status" value="1"/>
</dbReference>
<protein>
    <submittedName>
        <fullName evidence="1">Uncharacterized protein</fullName>
    </submittedName>
</protein>